<dbReference type="EMBL" id="MU005968">
    <property type="protein sequence ID" value="KAF2862069.1"/>
    <property type="molecule type" value="Genomic_DNA"/>
</dbReference>
<reference evidence="1" key="1">
    <citation type="journal article" date="2020" name="Stud. Mycol.">
        <title>101 Dothideomycetes genomes: a test case for predicting lifestyles and emergence of pathogens.</title>
        <authorList>
            <person name="Haridas S."/>
            <person name="Albert R."/>
            <person name="Binder M."/>
            <person name="Bloem J."/>
            <person name="Labutti K."/>
            <person name="Salamov A."/>
            <person name="Andreopoulos B."/>
            <person name="Baker S."/>
            <person name="Barry K."/>
            <person name="Bills G."/>
            <person name="Bluhm B."/>
            <person name="Cannon C."/>
            <person name="Castanera R."/>
            <person name="Culley D."/>
            <person name="Daum C."/>
            <person name="Ezra D."/>
            <person name="Gonzalez J."/>
            <person name="Henrissat B."/>
            <person name="Kuo A."/>
            <person name="Liang C."/>
            <person name="Lipzen A."/>
            <person name="Lutzoni F."/>
            <person name="Magnuson J."/>
            <person name="Mondo S."/>
            <person name="Nolan M."/>
            <person name="Ohm R."/>
            <person name="Pangilinan J."/>
            <person name="Park H.-J."/>
            <person name="Ramirez L."/>
            <person name="Alfaro M."/>
            <person name="Sun H."/>
            <person name="Tritt A."/>
            <person name="Yoshinaga Y."/>
            <person name="Zwiers L.-H."/>
            <person name="Turgeon B."/>
            <person name="Goodwin S."/>
            <person name="Spatafora J."/>
            <person name="Crous P."/>
            <person name="Grigoriev I."/>
        </authorList>
    </citation>
    <scope>NUCLEOTIDE SEQUENCE</scope>
    <source>
        <strain evidence="1">CBS 480.64</strain>
    </source>
</reference>
<sequence>MLMAFNSEGQKGPGIYPVAADTGVSVFATVSPLEDCRLSHHFVTGWPFRPMVVSWMWFTRCARTRYARASCAEAHEYIVGPLALCGFHTGQYLARTWALARPQ</sequence>
<organism evidence="1 2">
    <name type="scientific">Piedraia hortae CBS 480.64</name>
    <dbReference type="NCBI Taxonomy" id="1314780"/>
    <lineage>
        <taxon>Eukaryota</taxon>
        <taxon>Fungi</taxon>
        <taxon>Dikarya</taxon>
        <taxon>Ascomycota</taxon>
        <taxon>Pezizomycotina</taxon>
        <taxon>Dothideomycetes</taxon>
        <taxon>Dothideomycetidae</taxon>
        <taxon>Capnodiales</taxon>
        <taxon>Piedraiaceae</taxon>
        <taxon>Piedraia</taxon>
    </lineage>
</organism>
<accession>A0A6A7C4U8</accession>
<proteinExistence type="predicted"/>
<gene>
    <name evidence="1" type="ORF">K470DRAFT_22390</name>
</gene>
<evidence type="ECO:0000313" key="2">
    <source>
        <dbReference type="Proteomes" id="UP000799421"/>
    </source>
</evidence>
<name>A0A6A7C4U8_9PEZI</name>
<dbReference type="AlphaFoldDB" id="A0A6A7C4U8"/>
<dbReference type="Proteomes" id="UP000799421">
    <property type="component" value="Unassembled WGS sequence"/>
</dbReference>
<protein>
    <submittedName>
        <fullName evidence="1">Uncharacterized protein</fullName>
    </submittedName>
</protein>
<keyword evidence="2" id="KW-1185">Reference proteome</keyword>
<evidence type="ECO:0000313" key="1">
    <source>
        <dbReference type="EMBL" id="KAF2862069.1"/>
    </source>
</evidence>